<dbReference type="InterPro" id="IPR005913">
    <property type="entry name" value="dTDP_dehydrorham_reduct"/>
</dbReference>
<evidence type="ECO:0000259" key="3">
    <source>
        <dbReference type="Pfam" id="PF04321"/>
    </source>
</evidence>
<organism evidence="4 5">
    <name type="scientific">Carnobacterium maltaromaticum LMA28</name>
    <dbReference type="NCBI Taxonomy" id="1234679"/>
    <lineage>
        <taxon>Bacteria</taxon>
        <taxon>Bacillati</taxon>
        <taxon>Bacillota</taxon>
        <taxon>Bacilli</taxon>
        <taxon>Lactobacillales</taxon>
        <taxon>Carnobacteriaceae</taxon>
        <taxon>Carnobacterium</taxon>
    </lineage>
</organism>
<dbReference type="PANTHER" id="PTHR10491:SF4">
    <property type="entry name" value="METHIONINE ADENOSYLTRANSFERASE 2 SUBUNIT BETA"/>
    <property type="match status" value="1"/>
</dbReference>
<dbReference type="EMBL" id="HE999757">
    <property type="protein sequence ID" value="CCO12177.2"/>
    <property type="molecule type" value="Genomic_DNA"/>
</dbReference>
<accession>K8E5W1</accession>
<feature type="domain" description="RmlD-like substrate binding" evidence="3">
    <location>
        <begin position="1"/>
        <end position="278"/>
    </location>
</feature>
<dbReference type="InterPro" id="IPR036291">
    <property type="entry name" value="NAD(P)-bd_dom_sf"/>
</dbReference>
<dbReference type="GO" id="GO:0005829">
    <property type="term" value="C:cytosol"/>
    <property type="evidence" value="ECO:0007669"/>
    <property type="project" value="TreeGrafter"/>
</dbReference>
<dbReference type="Gene3D" id="3.90.25.10">
    <property type="entry name" value="UDP-galactose 4-epimerase, domain 1"/>
    <property type="match status" value="1"/>
</dbReference>
<gene>
    <name evidence="4" type="primary">rfbD</name>
    <name evidence="4" type="ORF">BN424_2755</name>
</gene>
<comment type="similarity">
    <text evidence="1 2">Belongs to the dTDP-4-dehydrorhamnose reductase family.</text>
</comment>
<comment type="pathway">
    <text evidence="2">Carbohydrate biosynthesis; dTDP-L-rhamnose biosynthesis.</text>
</comment>
<dbReference type="GO" id="GO:0019305">
    <property type="term" value="P:dTDP-rhamnose biosynthetic process"/>
    <property type="evidence" value="ECO:0007669"/>
    <property type="project" value="UniProtKB-UniPathway"/>
</dbReference>
<dbReference type="EC" id="1.1.1.133" evidence="2"/>
<dbReference type="STRING" id="1234679.BN424_2755"/>
<protein>
    <recommendedName>
        <fullName evidence="2">dTDP-4-dehydrorhamnose reductase</fullName>
        <ecNumber evidence="2">1.1.1.133</ecNumber>
    </recommendedName>
</protein>
<dbReference type="UniPathway" id="UPA00124"/>
<dbReference type="HOGENOM" id="CLU_045518_1_2_9"/>
<dbReference type="NCBIfam" id="TIGR01214">
    <property type="entry name" value="rmlD"/>
    <property type="match status" value="1"/>
</dbReference>
<dbReference type="AlphaFoldDB" id="K8E5W1"/>
<keyword evidence="2" id="KW-0521">NADP</keyword>
<dbReference type="SUPFAM" id="SSF51735">
    <property type="entry name" value="NAD(P)-binding Rossmann-fold domains"/>
    <property type="match status" value="1"/>
</dbReference>
<dbReference type="KEGG" id="cml:BN424_2755"/>
<dbReference type="Gene3D" id="3.40.50.720">
    <property type="entry name" value="NAD(P)-binding Rossmann-like Domain"/>
    <property type="match status" value="1"/>
</dbReference>
<dbReference type="CDD" id="cd05254">
    <property type="entry name" value="dTDP_HR_like_SDR_e"/>
    <property type="match status" value="1"/>
</dbReference>
<evidence type="ECO:0000313" key="4">
    <source>
        <dbReference type="EMBL" id="CCO12177.2"/>
    </source>
</evidence>
<dbReference type="Pfam" id="PF04321">
    <property type="entry name" value="RmlD_sub_bind"/>
    <property type="match status" value="1"/>
</dbReference>
<proteinExistence type="inferred from homology"/>
<name>K8E5W1_CARML</name>
<evidence type="ECO:0000256" key="1">
    <source>
        <dbReference type="ARBA" id="ARBA00010944"/>
    </source>
</evidence>
<dbReference type="Proteomes" id="UP000000212">
    <property type="component" value="Chromosome"/>
</dbReference>
<keyword evidence="2 4" id="KW-0560">Oxidoreductase</keyword>
<keyword evidence="5" id="KW-1185">Reference proteome</keyword>
<dbReference type="FunFam" id="3.40.50.720:FF:000159">
    <property type="entry name" value="dTDP-4-dehydrorhamnose reductase"/>
    <property type="match status" value="1"/>
</dbReference>
<comment type="function">
    <text evidence="2">Catalyzes the reduction of dTDP-6-deoxy-L-lyxo-4-hexulose to yield dTDP-L-rhamnose.</text>
</comment>
<evidence type="ECO:0000313" key="5">
    <source>
        <dbReference type="Proteomes" id="UP000000212"/>
    </source>
</evidence>
<dbReference type="GO" id="GO:0008831">
    <property type="term" value="F:dTDP-4-dehydrorhamnose reductase activity"/>
    <property type="evidence" value="ECO:0007669"/>
    <property type="project" value="UniProtKB-EC"/>
</dbReference>
<dbReference type="RefSeq" id="WP_015077223.1">
    <property type="nucleotide sequence ID" value="NC_019425.2"/>
</dbReference>
<reference evidence="5" key="1">
    <citation type="journal article" date="2013" name="Genome Announc.">
        <title>Complete Chromosome Sequence of Carnobacterium maltaromaticum LMA 28.</title>
        <authorList>
            <person name="Cailliez-Grimal C."/>
            <person name="Chaillou S."/>
            <person name="Anba-Mondoloni J."/>
            <person name="Loux V."/>
            <person name="Afzal M.I."/>
            <person name="Rahman A."/>
            <person name="Kergourlay G."/>
            <person name="Champomier-Verges M.C."/>
            <person name="Zagorec M."/>
            <person name="Dalgaard P."/>
            <person name="Leisner J.J."/>
            <person name="Prevost H."/>
            <person name="Revol-Junelles A.M."/>
            <person name="Borges F."/>
        </authorList>
    </citation>
    <scope>NUCLEOTIDE SEQUENCE</scope>
    <source>
        <strain evidence="5">LMA28</strain>
    </source>
</reference>
<dbReference type="OrthoDB" id="9803892at2"/>
<dbReference type="InterPro" id="IPR029903">
    <property type="entry name" value="RmlD-like-bd"/>
</dbReference>
<sequence>MKVLITGGNGQLGTELTRLLDEANIDYITTDAKSMDITDEKIVNQIIQKIKPNIIYHCAAYTAVDKAEDEGKSLNQLINVDGTRYVAKAAEKIGATIVYISTDYVFEGNKKENYTVDDSPNPRNEYGRAKYEGELEIQKYASKYYIIRTSWVYGEFGANFVYTMQRLAKSNPVLTVVSDQLGRPTWTRNLAEFMLFITEKKADYGIYHFSNDETCSWYEFASEILKNTDTKIMPISSEEFPQKAKRPQHSILDLRKTKELGFKIDTWKVALENMLDSLK</sequence>
<dbReference type="PANTHER" id="PTHR10491">
    <property type="entry name" value="DTDP-4-DEHYDRORHAMNOSE REDUCTASE"/>
    <property type="match status" value="1"/>
</dbReference>
<evidence type="ECO:0000256" key="2">
    <source>
        <dbReference type="RuleBase" id="RU364082"/>
    </source>
</evidence>
<dbReference type="eggNOG" id="COG1091">
    <property type="taxonomic scope" value="Bacteria"/>
</dbReference>